<dbReference type="STRING" id="551115.Aazo_0063"/>
<sequence>MSFKQKDSQFFREVGDLSQTEKRVWSVGKDSLSWTIKVTSLDPSLRLGRFAIY</sequence>
<dbReference type="EMBL" id="CP002059">
    <property type="protein sequence ID" value="ADI62717.1"/>
    <property type="molecule type" value="Genomic_DNA"/>
</dbReference>
<dbReference type="HOGENOM" id="CLU_3064056_0_0_3"/>
<gene>
    <name evidence="1" type="ordered locus">Aazo_0063</name>
</gene>
<protein>
    <submittedName>
        <fullName evidence="1">Uncharacterized protein</fullName>
    </submittedName>
</protein>
<evidence type="ECO:0000313" key="1">
    <source>
        <dbReference type="EMBL" id="ADI62717.1"/>
    </source>
</evidence>
<dbReference type="KEGG" id="naz:Aazo_0063"/>
<accession>D7DVE2</accession>
<proteinExistence type="predicted"/>
<reference evidence="1 2" key="1">
    <citation type="journal article" date="2010" name="PLoS ONE">
        <title>Genome erosion in a nitrogen-fixing vertically transmitted endosymbiotic multicellular cyanobacterium.</title>
        <authorList>
            <person name="Ran L."/>
            <person name="Larsson J."/>
            <person name="Vigil-Stenman T."/>
            <person name="Nylander J.A."/>
            <person name="Ininbergs K."/>
            <person name="Zheng W.W."/>
            <person name="Lapidus A."/>
            <person name="Lowry S."/>
            <person name="Haselkorn R."/>
            <person name="Bergman B."/>
        </authorList>
    </citation>
    <scope>NUCLEOTIDE SEQUENCE [LARGE SCALE GENOMIC DNA]</scope>
    <source>
        <strain evidence="1 2">0708</strain>
    </source>
</reference>
<keyword evidence="2" id="KW-1185">Reference proteome</keyword>
<evidence type="ECO:0000313" key="2">
    <source>
        <dbReference type="Proteomes" id="UP000001511"/>
    </source>
</evidence>
<dbReference type="AlphaFoldDB" id="D7DVE2"/>
<organism evidence="1 2">
    <name type="scientific">Nostoc azollae (strain 0708)</name>
    <name type="common">Anabaena azollae (strain 0708)</name>
    <dbReference type="NCBI Taxonomy" id="551115"/>
    <lineage>
        <taxon>Bacteria</taxon>
        <taxon>Bacillati</taxon>
        <taxon>Cyanobacteriota</taxon>
        <taxon>Cyanophyceae</taxon>
        <taxon>Nostocales</taxon>
        <taxon>Nostocaceae</taxon>
        <taxon>Trichormus</taxon>
    </lineage>
</organism>
<dbReference type="Proteomes" id="UP000001511">
    <property type="component" value="Chromosome"/>
</dbReference>
<name>D7DVE2_NOSA0</name>